<dbReference type="Proteomes" id="UP000215633">
    <property type="component" value="Unassembled WGS sequence"/>
</dbReference>
<name>A0A261W073_9BORD</name>
<keyword evidence="1 4" id="KW-0732">Signal</keyword>
<dbReference type="InterPro" id="IPR026592">
    <property type="entry name" value="BamE"/>
</dbReference>
<evidence type="ECO:0000256" key="2">
    <source>
        <dbReference type="ARBA" id="ARBA00023136"/>
    </source>
</evidence>
<dbReference type="HAMAP" id="MF_00925">
    <property type="entry name" value="OM_assembly_BamE"/>
    <property type="match status" value="1"/>
</dbReference>
<feature type="chain" id="PRO_5013416261" description="Outer membrane protein assembly factor BamE" evidence="6">
    <location>
        <begin position="25"/>
        <end position="241"/>
    </location>
</feature>
<gene>
    <name evidence="4" type="primary">bamE</name>
    <name evidence="8" type="ORF">CAL24_04865</name>
</gene>
<sequence>MIARIPTRFLKTALAAAAAAAILAGCSSDKWGFPYKAPVQQGNWITQEQVALLQPGMTREQVRFALGSPTLTSVLHADRWDYPYYFKPGYGKAQERKFTVWFENDRLTRWSGDEQPELQPFQMNAEGKPALEKADEQLDAETARQDAAGAAAAPVDPAQLPPLGTPPGGAQSGAAQPAMPQPATGAAQPDAAGTGTQQADPAQQAQPVESSPRRRELLLNAPDALPRNPIGQPGGGAEPLR</sequence>
<feature type="compositionally biased region" description="Low complexity" evidence="5">
    <location>
        <begin position="145"/>
        <end position="158"/>
    </location>
</feature>
<evidence type="ECO:0000259" key="7">
    <source>
        <dbReference type="Pfam" id="PF04355"/>
    </source>
</evidence>
<reference evidence="9" key="1">
    <citation type="submission" date="2017-05" db="EMBL/GenBank/DDBJ databases">
        <title>Complete and WGS of Bordetella genogroups.</title>
        <authorList>
            <person name="Spilker T."/>
            <person name="Lipuma J."/>
        </authorList>
    </citation>
    <scope>NUCLEOTIDE SEQUENCE [LARGE SCALE GENOMIC DNA]</scope>
    <source>
        <strain evidence="9">AU8256</strain>
    </source>
</reference>
<feature type="signal peptide" evidence="6">
    <location>
        <begin position="1"/>
        <end position="24"/>
    </location>
</feature>
<proteinExistence type="inferred from homology"/>
<keyword evidence="2 4" id="KW-0472">Membrane</keyword>
<evidence type="ECO:0000313" key="9">
    <source>
        <dbReference type="Proteomes" id="UP000215633"/>
    </source>
</evidence>
<evidence type="ECO:0000256" key="4">
    <source>
        <dbReference type="HAMAP-Rule" id="MF_00925"/>
    </source>
</evidence>
<dbReference type="Pfam" id="PF04355">
    <property type="entry name" value="BamE"/>
    <property type="match status" value="1"/>
</dbReference>
<dbReference type="GO" id="GO:1990063">
    <property type="term" value="C:Bam protein complex"/>
    <property type="evidence" value="ECO:0007669"/>
    <property type="project" value="TreeGrafter"/>
</dbReference>
<comment type="similarity">
    <text evidence="4">Belongs to the BamE family.</text>
</comment>
<dbReference type="InterPro" id="IPR007450">
    <property type="entry name" value="BamE_dom"/>
</dbReference>
<comment type="subunit">
    <text evidence="4">Part of the Bam complex.</text>
</comment>
<feature type="compositionally biased region" description="Low complexity" evidence="5">
    <location>
        <begin position="172"/>
        <end position="207"/>
    </location>
</feature>
<evidence type="ECO:0000313" key="8">
    <source>
        <dbReference type="EMBL" id="OZI79270.1"/>
    </source>
</evidence>
<evidence type="ECO:0000256" key="1">
    <source>
        <dbReference type="ARBA" id="ARBA00022729"/>
    </source>
</evidence>
<feature type="compositionally biased region" description="Gly residues" evidence="5">
    <location>
        <begin position="232"/>
        <end position="241"/>
    </location>
</feature>
<dbReference type="GO" id="GO:0043165">
    <property type="term" value="P:Gram-negative-bacterium-type cell outer membrane assembly"/>
    <property type="evidence" value="ECO:0007669"/>
    <property type="project" value="UniProtKB-UniRule"/>
</dbReference>
<dbReference type="GO" id="GO:0030674">
    <property type="term" value="F:protein-macromolecule adaptor activity"/>
    <property type="evidence" value="ECO:0007669"/>
    <property type="project" value="TreeGrafter"/>
</dbReference>
<comment type="caution">
    <text evidence="8">The sequence shown here is derived from an EMBL/GenBank/DDBJ whole genome shotgun (WGS) entry which is preliminary data.</text>
</comment>
<feature type="region of interest" description="Disordered" evidence="5">
    <location>
        <begin position="136"/>
        <end position="241"/>
    </location>
</feature>
<keyword evidence="3 4" id="KW-0998">Cell outer membrane</keyword>
<evidence type="ECO:0000256" key="6">
    <source>
        <dbReference type="SAM" id="SignalP"/>
    </source>
</evidence>
<evidence type="ECO:0000256" key="5">
    <source>
        <dbReference type="SAM" id="MobiDB-lite"/>
    </source>
</evidence>
<dbReference type="PANTHER" id="PTHR37482">
    <property type="entry name" value="OUTER MEMBRANE PROTEIN ASSEMBLY FACTOR BAME"/>
    <property type="match status" value="1"/>
</dbReference>
<keyword evidence="4" id="KW-0449">Lipoprotein</keyword>
<organism evidence="8 9">
    <name type="scientific">Bordetella genomosp. 2</name>
    <dbReference type="NCBI Taxonomy" id="1983456"/>
    <lineage>
        <taxon>Bacteria</taxon>
        <taxon>Pseudomonadati</taxon>
        <taxon>Pseudomonadota</taxon>
        <taxon>Betaproteobacteria</taxon>
        <taxon>Burkholderiales</taxon>
        <taxon>Alcaligenaceae</taxon>
        <taxon>Bordetella</taxon>
    </lineage>
</organism>
<keyword evidence="4" id="KW-0564">Palmitate</keyword>
<protein>
    <recommendedName>
        <fullName evidence="4">Outer membrane protein assembly factor BamE</fullName>
    </recommendedName>
</protein>
<dbReference type="Gene3D" id="3.30.1450.10">
    <property type="match status" value="1"/>
</dbReference>
<dbReference type="GO" id="GO:0051205">
    <property type="term" value="P:protein insertion into membrane"/>
    <property type="evidence" value="ECO:0007669"/>
    <property type="project" value="UniProtKB-UniRule"/>
</dbReference>
<keyword evidence="9" id="KW-1185">Reference proteome</keyword>
<dbReference type="PROSITE" id="PS51257">
    <property type="entry name" value="PROKAR_LIPOPROTEIN"/>
    <property type="match status" value="1"/>
</dbReference>
<dbReference type="AlphaFoldDB" id="A0A261W073"/>
<accession>A0A261W073</accession>
<feature type="domain" description="Outer membrane protein assembly factor BamE" evidence="7">
    <location>
        <begin position="42"/>
        <end position="111"/>
    </location>
</feature>
<dbReference type="PANTHER" id="PTHR37482:SF1">
    <property type="entry name" value="OUTER MEMBRANE PROTEIN ASSEMBLY FACTOR BAME"/>
    <property type="match status" value="1"/>
</dbReference>
<comment type="subcellular location">
    <subcellularLocation>
        <location evidence="4">Cell outer membrane</location>
        <topology evidence="4">Lipid-anchor</topology>
    </subcellularLocation>
</comment>
<comment type="function">
    <text evidence="4">Part of the outer membrane protein assembly complex, which is involved in assembly and insertion of beta-barrel proteins into the outer membrane.</text>
</comment>
<dbReference type="InterPro" id="IPR037873">
    <property type="entry name" value="BamE-like"/>
</dbReference>
<evidence type="ECO:0000256" key="3">
    <source>
        <dbReference type="ARBA" id="ARBA00023237"/>
    </source>
</evidence>
<dbReference type="EMBL" id="NEVT01000003">
    <property type="protein sequence ID" value="OZI79270.1"/>
    <property type="molecule type" value="Genomic_DNA"/>
</dbReference>